<dbReference type="Pfam" id="PF07681">
    <property type="entry name" value="DoxX"/>
    <property type="match status" value="1"/>
</dbReference>
<keyword evidence="4 7" id="KW-0812">Transmembrane</keyword>
<evidence type="ECO:0000256" key="5">
    <source>
        <dbReference type="ARBA" id="ARBA00022989"/>
    </source>
</evidence>
<organism evidence="8 9">
    <name type="scientific">Methylobacterium bullatum</name>
    <dbReference type="NCBI Taxonomy" id="570505"/>
    <lineage>
        <taxon>Bacteria</taxon>
        <taxon>Pseudomonadati</taxon>
        <taxon>Pseudomonadota</taxon>
        <taxon>Alphaproteobacteria</taxon>
        <taxon>Hyphomicrobiales</taxon>
        <taxon>Methylobacteriaceae</taxon>
        <taxon>Methylobacterium</taxon>
    </lineage>
</organism>
<dbReference type="RefSeq" id="WP_147833428.1">
    <property type="nucleotide sequence ID" value="NZ_BPQF01000023.1"/>
</dbReference>
<dbReference type="EMBL" id="BPQF01000023">
    <property type="protein sequence ID" value="GJD41456.1"/>
    <property type="molecule type" value="Genomic_DNA"/>
</dbReference>
<dbReference type="PANTHER" id="PTHR33452">
    <property type="entry name" value="OXIDOREDUCTASE CATD-RELATED"/>
    <property type="match status" value="1"/>
</dbReference>
<name>A0AAV4ZC57_9HYPH</name>
<comment type="caution">
    <text evidence="8">The sequence shown here is derived from an EMBL/GenBank/DDBJ whole genome shotgun (WGS) entry which is preliminary data.</text>
</comment>
<comment type="subcellular location">
    <subcellularLocation>
        <location evidence="1">Cell membrane</location>
        <topology evidence="1">Multi-pass membrane protein</topology>
    </subcellularLocation>
</comment>
<evidence type="ECO:0008006" key="10">
    <source>
        <dbReference type="Google" id="ProtNLM"/>
    </source>
</evidence>
<comment type="similarity">
    <text evidence="2">Belongs to the DoxX family.</text>
</comment>
<evidence type="ECO:0000256" key="4">
    <source>
        <dbReference type="ARBA" id="ARBA00022692"/>
    </source>
</evidence>
<accession>A0AAV4ZC57</accession>
<reference evidence="8" key="1">
    <citation type="journal article" date="2016" name="Front. Microbiol.">
        <title>Genome Sequence of the Piezophilic, Mesophilic Sulfate-Reducing Bacterium Desulfovibrio indicus J2T.</title>
        <authorList>
            <person name="Cao J."/>
            <person name="Maignien L."/>
            <person name="Shao Z."/>
            <person name="Alain K."/>
            <person name="Jebbar M."/>
        </authorList>
    </citation>
    <scope>NUCLEOTIDE SEQUENCE</scope>
    <source>
        <strain evidence="8">DSM 21893</strain>
    </source>
</reference>
<evidence type="ECO:0000256" key="6">
    <source>
        <dbReference type="ARBA" id="ARBA00023136"/>
    </source>
</evidence>
<evidence type="ECO:0000313" key="9">
    <source>
        <dbReference type="Proteomes" id="UP001055307"/>
    </source>
</evidence>
<evidence type="ECO:0000256" key="3">
    <source>
        <dbReference type="ARBA" id="ARBA00022475"/>
    </source>
</evidence>
<sequence>MNLNAISSTWGPRLLSVLRIVAGVLFLEHGTQKLFGFPVRLDGGVAPALFTLFWFAAVLEIVGGALIVLGLFTRPVAFILSGQMAFAYFIAHAPKSQFPALNGGDAAILFCFLFLYLAAAGAGPWSLDARRRGRF</sequence>
<feature type="transmembrane region" description="Helical" evidence="7">
    <location>
        <begin position="45"/>
        <end position="69"/>
    </location>
</feature>
<keyword evidence="9" id="KW-1185">Reference proteome</keyword>
<evidence type="ECO:0000256" key="2">
    <source>
        <dbReference type="ARBA" id="ARBA00006679"/>
    </source>
</evidence>
<keyword evidence="5 7" id="KW-1133">Transmembrane helix</keyword>
<dbReference type="PANTHER" id="PTHR33452:SF4">
    <property type="entry name" value="BLL4328 PROTEIN"/>
    <property type="match status" value="1"/>
</dbReference>
<evidence type="ECO:0000256" key="7">
    <source>
        <dbReference type="SAM" id="Phobius"/>
    </source>
</evidence>
<dbReference type="GO" id="GO:0005886">
    <property type="term" value="C:plasma membrane"/>
    <property type="evidence" value="ECO:0007669"/>
    <property type="project" value="UniProtKB-SubCell"/>
</dbReference>
<gene>
    <name evidence="8" type="ORF">OICFNHDK_3939</name>
</gene>
<feature type="transmembrane region" description="Helical" evidence="7">
    <location>
        <begin position="76"/>
        <end position="94"/>
    </location>
</feature>
<evidence type="ECO:0000256" key="1">
    <source>
        <dbReference type="ARBA" id="ARBA00004651"/>
    </source>
</evidence>
<evidence type="ECO:0000313" key="8">
    <source>
        <dbReference type="EMBL" id="GJD41456.1"/>
    </source>
</evidence>
<dbReference type="InterPro" id="IPR032808">
    <property type="entry name" value="DoxX"/>
</dbReference>
<feature type="transmembrane region" description="Helical" evidence="7">
    <location>
        <begin position="106"/>
        <end position="127"/>
    </location>
</feature>
<dbReference type="AlphaFoldDB" id="A0AAV4ZC57"/>
<dbReference type="Proteomes" id="UP001055307">
    <property type="component" value="Unassembled WGS sequence"/>
</dbReference>
<keyword evidence="3" id="KW-1003">Cell membrane</keyword>
<reference evidence="8" key="2">
    <citation type="submission" date="2021-08" db="EMBL/GenBank/DDBJ databases">
        <authorList>
            <person name="Tani A."/>
            <person name="Ola A."/>
            <person name="Ogura Y."/>
            <person name="Katsura K."/>
            <person name="Hayashi T."/>
        </authorList>
    </citation>
    <scope>NUCLEOTIDE SEQUENCE</scope>
    <source>
        <strain evidence="8">DSM 21893</strain>
    </source>
</reference>
<protein>
    <recommendedName>
        <fullName evidence="10">DoxX family protein</fullName>
    </recommendedName>
</protein>
<dbReference type="InterPro" id="IPR051907">
    <property type="entry name" value="DoxX-like_oxidoreductase"/>
</dbReference>
<proteinExistence type="inferred from homology"/>
<keyword evidence="6 7" id="KW-0472">Membrane</keyword>